<comment type="caution">
    <text evidence="9">The sequence shown here is derived from an EMBL/GenBank/DDBJ whole genome shotgun (WGS) entry which is preliminary data.</text>
</comment>
<dbReference type="PANTHER" id="PTHR11557:SF0">
    <property type="entry name" value="PORPHOBILINOGEN DEAMINASE"/>
    <property type="match status" value="1"/>
</dbReference>
<evidence type="ECO:0000256" key="2">
    <source>
        <dbReference type="ARBA" id="ARBA00005638"/>
    </source>
</evidence>
<dbReference type="EMBL" id="ASGZ01000008">
    <property type="protein sequence ID" value="ESP89607.1"/>
    <property type="molecule type" value="Genomic_DNA"/>
</dbReference>
<dbReference type="Proteomes" id="UP000017840">
    <property type="component" value="Unassembled WGS sequence"/>
</dbReference>
<dbReference type="RefSeq" id="WP_023393308.1">
    <property type="nucleotide sequence ID" value="NZ_ASGZ01000008.1"/>
</dbReference>
<dbReference type="InterPro" id="IPR036803">
    <property type="entry name" value="Porphobilinogen_deaminase_C_sf"/>
</dbReference>
<evidence type="ECO:0000313" key="10">
    <source>
        <dbReference type="Proteomes" id="UP000017840"/>
    </source>
</evidence>
<feature type="domain" description="Porphobilinogen deaminase N-terminal" evidence="7">
    <location>
        <begin position="213"/>
        <end position="260"/>
    </location>
</feature>
<evidence type="ECO:0000259" key="8">
    <source>
        <dbReference type="Pfam" id="PF03900"/>
    </source>
</evidence>
<keyword evidence="4" id="KW-0627">Porphyrin biosynthesis</keyword>
<dbReference type="STRING" id="1324957.K933_03585"/>
<reference evidence="9 10" key="1">
    <citation type="journal article" date="2013" name="Genome Announc.">
        <title>Draft Genome Sequence of 'Candidatus Halobonum tyrrellensis' Strain G22, Isolated from the Hypersaline Waters of Lake Tyrrell, Australia.</title>
        <authorList>
            <person name="Ugalde J.A."/>
            <person name="Narasingarao P."/>
            <person name="Kuo S."/>
            <person name="Podell S."/>
            <person name="Allen E.E."/>
        </authorList>
    </citation>
    <scope>NUCLEOTIDE SEQUENCE [LARGE SCALE GENOMIC DNA]</scope>
    <source>
        <strain evidence="9 10">G22</strain>
    </source>
</reference>
<sequence>MTEAPLRLATRGSALARRQTADVREALERRRNEVEVVEVETRGDRLTDELITRLGKTGAFVRALDQRVLDGEAEAAVHSLKDMPTEFPDRLRVGGVGERAPSGDVVVTPDGGGVEDLPPGSVVGTSSLRRKAQVLAARPDLTVEPLRGNVDTRLQKLVAPQLQAEHERRVDAERDEKGDPGGDGGSTFERSVEEWFDDLSEFQRGALEYELDVEYDAIVLAEAGLRRSDLYVRDEYEVERLDRSEFVPAPGQGAVAVTTADPEVTEAVREAVDHPPTRVATTVERTVLAELGGGCVAPIGVAALVQGEHVNARVRVLSTDGEREVAATRDLPVERHADAAAEFAADLADRGAADIIAEAKREADDGGEDGIDASPERDDPADGGTPEDGTPAEDGTPDGETPTEREE</sequence>
<feature type="region of interest" description="Disordered" evidence="6">
    <location>
        <begin position="95"/>
        <end position="119"/>
    </location>
</feature>
<dbReference type="Gene3D" id="3.30.160.40">
    <property type="entry name" value="Porphobilinogen deaminase, C-terminal domain"/>
    <property type="match status" value="1"/>
</dbReference>
<dbReference type="GO" id="GO:0004418">
    <property type="term" value="F:hydroxymethylbilane synthase activity"/>
    <property type="evidence" value="ECO:0007669"/>
    <property type="project" value="UniProtKB-UniRule"/>
</dbReference>
<dbReference type="AlphaFoldDB" id="V4J2H3"/>
<dbReference type="SUPFAM" id="SSF53850">
    <property type="entry name" value="Periplasmic binding protein-like II"/>
    <property type="match status" value="2"/>
</dbReference>
<dbReference type="InterPro" id="IPR022417">
    <property type="entry name" value="Porphobilin_deaminase_N"/>
</dbReference>
<dbReference type="Gene3D" id="3.40.190.10">
    <property type="entry name" value="Periplasmic binding protein-like II"/>
    <property type="match status" value="2"/>
</dbReference>
<keyword evidence="10" id="KW-1185">Reference proteome</keyword>
<dbReference type="SUPFAM" id="SSF54782">
    <property type="entry name" value="Porphobilinogen deaminase (hydroxymethylbilane synthase), C-terminal domain"/>
    <property type="match status" value="1"/>
</dbReference>
<evidence type="ECO:0000256" key="6">
    <source>
        <dbReference type="SAM" id="MobiDB-lite"/>
    </source>
</evidence>
<accession>V4J2H3</accession>
<dbReference type="Pfam" id="PF01379">
    <property type="entry name" value="Porphobil_deam"/>
    <property type="match status" value="2"/>
</dbReference>
<dbReference type="InterPro" id="IPR000860">
    <property type="entry name" value="HemC"/>
</dbReference>
<dbReference type="eggNOG" id="arCOG04299">
    <property type="taxonomic scope" value="Archaea"/>
</dbReference>
<dbReference type="InterPro" id="IPR022418">
    <property type="entry name" value="Porphobilinogen_deaminase_C"/>
</dbReference>
<feature type="domain" description="Porphobilinogen deaminase C-terminal" evidence="8">
    <location>
        <begin position="281"/>
        <end position="328"/>
    </location>
</feature>
<evidence type="ECO:0000313" key="9">
    <source>
        <dbReference type="EMBL" id="ESP89607.1"/>
    </source>
</evidence>
<evidence type="ECO:0000259" key="7">
    <source>
        <dbReference type="Pfam" id="PF01379"/>
    </source>
</evidence>
<gene>
    <name evidence="9" type="ORF">K933_03585</name>
</gene>
<proteinExistence type="inferred from homology"/>
<comment type="similarity">
    <text evidence="2">Belongs to the HMBS family.</text>
</comment>
<name>V4J2H3_9EURY</name>
<feature type="region of interest" description="Disordered" evidence="6">
    <location>
        <begin position="356"/>
        <end position="407"/>
    </location>
</feature>
<protein>
    <recommendedName>
        <fullName evidence="5">Hydroxymethylbilane synthase</fullName>
        <ecNumber evidence="5">2.5.1.61</ecNumber>
    </recommendedName>
</protein>
<comment type="cofactor">
    <cofactor evidence="1">
        <name>dipyrromethane</name>
        <dbReference type="ChEBI" id="CHEBI:60342"/>
    </cofactor>
</comment>
<feature type="region of interest" description="Disordered" evidence="6">
    <location>
        <begin position="160"/>
        <end position="189"/>
    </location>
</feature>
<evidence type="ECO:0000256" key="5">
    <source>
        <dbReference type="NCBIfam" id="TIGR00212"/>
    </source>
</evidence>
<organism evidence="9 10">
    <name type="scientific">Candidatus Halobonum tyrrellensis G22</name>
    <dbReference type="NCBI Taxonomy" id="1324957"/>
    <lineage>
        <taxon>Archaea</taxon>
        <taxon>Methanobacteriati</taxon>
        <taxon>Methanobacteriota</taxon>
        <taxon>Stenosarchaea group</taxon>
        <taxon>Halobacteria</taxon>
        <taxon>Halobacteriales</taxon>
        <taxon>Haloferacaceae</taxon>
        <taxon>Candidatus Halobonum</taxon>
    </lineage>
</organism>
<dbReference type="GO" id="GO:0006783">
    <property type="term" value="P:heme biosynthetic process"/>
    <property type="evidence" value="ECO:0007669"/>
    <property type="project" value="TreeGrafter"/>
</dbReference>
<feature type="region of interest" description="Disordered" evidence="6">
    <location>
        <begin position="1"/>
        <end position="22"/>
    </location>
</feature>
<dbReference type="EC" id="2.5.1.61" evidence="5"/>
<dbReference type="PROSITE" id="PS00533">
    <property type="entry name" value="PORPHOBILINOGEN_DEAM"/>
    <property type="match status" value="1"/>
</dbReference>
<dbReference type="NCBIfam" id="TIGR00212">
    <property type="entry name" value="hemC"/>
    <property type="match status" value="1"/>
</dbReference>
<dbReference type="PRINTS" id="PR00151">
    <property type="entry name" value="PORPHBDMNASE"/>
</dbReference>
<dbReference type="PANTHER" id="PTHR11557">
    <property type="entry name" value="PORPHOBILINOGEN DEAMINASE"/>
    <property type="match status" value="1"/>
</dbReference>
<dbReference type="Pfam" id="PF03900">
    <property type="entry name" value="Porphobil_deamC"/>
    <property type="match status" value="1"/>
</dbReference>
<evidence type="ECO:0000256" key="3">
    <source>
        <dbReference type="ARBA" id="ARBA00022679"/>
    </source>
</evidence>
<keyword evidence="3" id="KW-0808">Transferase</keyword>
<dbReference type="OrthoDB" id="8042at2157"/>
<dbReference type="PATRIC" id="fig|1324957.4.peg.730"/>
<feature type="compositionally biased region" description="Basic and acidic residues" evidence="6">
    <location>
        <begin position="164"/>
        <end position="180"/>
    </location>
</feature>
<feature type="domain" description="Porphobilinogen deaminase N-terminal" evidence="7">
    <location>
        <begin position="6"/>
        <end position="163"/>
    </location>
</feature>
<evidence type="ECO:0000256" key="1">
    <source>
        <dbReference type="ARBA" id="ARBA00001916"/>
    </source>
</evidence>
<dbReference type="InterPro" id="IPR022419">
    <property type="entry name" value="Porphobilin_deaminase_cofac_BS"/>
</dbReference>
<evidence type="ECO:0000256" key="4">
    <source>
        <dbReference type="ARBA" id="ARBA00023244"/>
    </source>
</evidence>
<dbReference type="GO" id="GO:0005737">
    <property type="term" value="C:cytoplasm"/>
    <property type="evidence" value="ECO:0007669"/>
    <property type="project" value="UniProtKB-UniRule"/>
</dbReference>